<comment type="similarity">
    <text evidence="3">Belongs to the exportin family.</text>
</comment>
<proteinExistence type="inferred from homology"/>
<dbReference type="InterPro" id="IPR016024">
    <property type="entry name" value="ARM-type_fold"/>
</dbReference>
<reference evidence="10" key="1">
    <citation type="submission" date="2025-08" db="UniProtKB">
        <authorList>
            <consortium name="Ensembl"/>
        </authorList>
    </citation>
    <scope>IDENTIFICATION</scope>
</reference>
<protein>
    <submittedName>
        <fullName evidence="10">RAN binding protein 17</fullName>
    </submittedName>
</protein>
<dbReference type="GO" id="GO:0005643">
    <property type="term" value="C:nuclear pore"/>
    <property type="evidence" value="ECO:0007669"/>
    <property type="project" value="TreeGrafter"/>
</dbReference>
<dbReference type="GO" id="GO:0005737">
    <property type="term" value="C:cytoplasm"/>
    <property type="evidence" value="ECO:0007669"/>
    <property type="project" value="UniProtKB-SubCell"/>
</dbReference>
<dbReference type="InterPro" id="IPR057947">
    <property type="entry name" value="TPR_XPO7/RBP17"/>
</dbReference>
<evidence type="ECO:0000313" key="10">
    <source>
        <dbReference type="Ensembl" id="ENSPSMP00000024061.1"/>
    </source>
</evidence>
<feature type="signal peptide" evidence="8">
    <location>
        <begin position="1"/>
        <end position="17"/>
    </location>
</feature>
<evidence type="ECO:0000256" key="3">
    <source>
        <dbReference type="ARBA" id="ARBA00009466"/>
    </source>
</evidence>
<evidence type="ECO:0000256" key="4">
    <source>
        <dbReference type="ARBA" id="ARBA00022448"/>
    </source>
</evidence>
<evidence type="ECO:0000256" key="5">
    <source>
        <dbReference type="ARBA" id="ARBA00022490"/>
    </source>
</evidence>
<dbReference type="GO" id="GO:0005049">
    <property type="term" value="F:nuclear export signal receptor activity"/>
    <property type="evidence" value="ECO:0007669"/>
    <property type="project" value="InterPro"/>
</dbReference>
<reference evidence="10" key="2">
    <citation type="submission" date="2025-09" db="UniProtKB">
        <authorList>
            <consortium name="Ensembl"/>
        </authorList>
    </citation>
    <scope>IDENTIFICATION</scope>
</reference>
<organism evidence="10 11">
    <name type="scientific">Prolemur simus</name>
    <name type="common">Greater bamboo lemur</name>
    <name type="synonym">Hapalemur simus</name>
    <dbReference type="NCBI Taxonomy" id="1328070"/>
    <lineage>
        <taxon>Eukaryota</taxon>
        <taxon>Metazoa</taxon>
        <taxon>Chordata</taxon>
        <taxon>Craniata</taxon>
        <taxon>Vertebrata</taxon>
        <taxon>Euteleostomi</taxon>
        <taxon>Mammalia</taxon>
        <taxon>Eutheria</taxon>
        <taxon>Euarchontoglires</taxon>
        <taxon>Primates</taxon>
        <taxon>Strepsirrhini</taxon>
        <taxon>Lemuriformes</taxon>
        <taxon>Lemuridae</taxon>
        <taxon>Prolemur</taxon>
    </lineage>
</organism>
<evidence type="ECO:0000256" key="1">
    <source>
        <dbReference type="ARBA" id="ARBA00004123"/>
    </source>
</evidence>
<dbReference type="FunFam" id="1.25.10.10:FF:000554">
    <property type="entry name" value="Exportin-7"/>
    <property type="match status" value="1"/>
</dbReference>
<dbReference type="GeneTree" id="ENSGT00940000153139"/>
<dbReference type="AlphaFoldDB" id="A0A8C9A8S2"/>
<comment type="subcellular location">
    <subcellularLocation>
        <location evidence="2">Cytoplasm</location>
    </subcellularLocation>
    <subcellularLocation>
        <location evidence="1">Nucleus</location>
    </subcellularLocation>
</comment>
<dbReference type="SMART" id="SM00913">
    <property type="entry name" value="IBN_N"/>
    <property type="match status" value="1"/>
</dbReference>
<keyword evidence="8" id="KW-0732">Signal</keyword>
<dbReference type="InterPro" id="IPR001494">
    <property type="entry name" value="Importin-beta_N"/>
</dbReference>
<dbReference type="InterPro" id="IPR011989">
    <property type="entry name" value="ARM-like"/>
</dbReference>
<evidence type="ECO:0000256" key="6">
    <source>
        <dbReference type="ARBA" id="ARBA00022927"/>
    </source>
</evidence>
<dbReference type="FunFam" id="1.25.10.10:FF:000042">
    <property type="entry name" value="exportin-7 isoform X1"/>
    <property type="match status" value="1"/>
</dbReference>
<accession>A0A8C9A8S2</accession>
<dbReference type="GO" id="GO:0006611">
    <property type="term" value="P:protein export from nucleus"/>
    <property type="evidence" value="ECO:0007669"/>
    <property type="project" value="TreeGrafter"/>
</dbReference>
<keyword evidence="4" id="KW-0813">Transport</keyword>
<keyword evidence="11" id="KW-1185">Reference proteome</keyword>
<dbReference type="SUPFAM" id="SSF48371">
    <property type="entry name" value="ARM repeat"/>
    <property type="match status" value="1"/>
</dbReference>
<evidence type="ECO:0000313" key="11">
    <source>
        <dbReference type="Proteomes" id="UP000694414"/>
    </source>
</evidence>
<dbReference type="InterPro" id="IPR044189">
    <property type="entry name" value="XPO4/7-like"/>
</dbReference>
<name>A0A8C9A8S2_PROSS</name>
<feature type="domain" description="Importin N-terminal" evidence="9">
    <location>
        <begin position="32"/>
        <end position="97"/>
    </location>
</feature>
<dbReference type="Proteomes" id="UP000694414">
    <property type="component" value="Unplaced"/>
</dbReference>
<dbReference type="Gene3D" id="1.25.10.10">
    <property type="entry name" value="Leucine-rich Repeat Variant"/>
    <property type="match status" value="2"/>
</dbReference>
<sequence length="1099" mass="125484">MLIFFLLKSLAELEVLCTHLYIGTDLTQRIEAEKALLELIDSPECLSKCQLLLEQGTTSYAQLLAATCLSKLVNRVSPLPIEQRIDIRNYILNYVASQPKLAPFVIQALIQVIAKITKLGWFEVQKDQFVFREIIADVKKFLQGTVEHCIIGVMILSELTQEMNLVDYSRPSAKHRKIATSFRDTSLKDILVLACSLLKEVLAKPLNLQDQYQQNLVMQVLKLVLNCLNFDFIGSSADESADDLCTVQIPTTWRTIFLEPETLDLFFDLYHSLPPLLSQLALSCLVQFASTRRSLFSSPERAKYLGNLIKGVKRILENPQGLSDPGNYHEFCRFLARLKTNYQLGELVMVKEYPEVIRLIANFTITSLQHWEFAPNSVHYLLTLWQRMVASVPFVKSAEPHLLDTYAPEITKAFITSRLESVAIVVRDHLDDPLDDTATVFQQLEQLCTVSRCEYEKTCTLLVQLFDQNAQNYQKLLHSASGITVDMAIQEGRLAWLVYLVGTVVGGRLTYISTDEHDAMDGELSCRVFQLISLMDSGLPQCSNEKIELAILWFLDQFRKTYVGDQLQRTSKVYARMSEVLGITDDNHVLETFMTKIVTNLKYWGRCEPVISRTLQFLNDLSVGYPFHFSLTFITYILLKKLVKIDAVKFMLKNHTSEHFPFLGISDSYSLSDFRCRTTFYTALTRLLMVDLGEDEDEFENFMLPLTVAFETVLQIFNNNFKQEDVKRMLIGLARDLRGIAFALNTKTSYTMLFDWMYPYYTVTIPALCTEGCQAPRFRLIVWHSREEETKSQRLNFDVSSPNGILLFREASKMVCTYGNQILSLGSLSKDQIYPMKLKGISICCSALRSALCGNYVSFGVFKLYGDNHFDNVLQAFVKMLLSVSHSDLLQYRKLSQSYYPLLECLTQDHMSFITNLEPPVLLYVLTSISEGLTTLDTVVSSSCCTSLDYIVTYLFKHIAKEGKKPLRCGEATQAGQRLLHFMQQNPDVLQQMMSVLMNTIVFEDCRNQWSVSRPLLGLILLNEKYFSELRASLINSQPLPKQEVLAQCFRNLMEGVEQNLSIKNRDRFTQNLSVFRREVAEALRSDGSAEPCSLDMMS</sequence>
<gene>
    <name evidence="10" type="primary">RANBP17</name>
</gene>
<dbReference type="Pfam" id="PF03810">
    <property type="entry name" value="IBN_N"/>
    <property type="match status" value="1"/>
</dbReference>
<keyword evidence="5" id="KW-0963">Cytoplasm</keyword>
<keyword evidence="6" id="KW-0653">Protein transport</keyword>
<dbReference type="PANTHER" id="PTHR12596">
    <property type="entry name" value="EXPORTIN 4,7-RELATED"/>
    <property type="match status" value="1"/>
</dbReference>
<evidence type="ECO:0000259" key="9">
    <source>
        <dbReference type="SMART" id="SM00913"/>
    </source>
</evidence>
<dbReference type="GO" id="GO:0031267">
    <property type="term" value="F:small GTPase binding"/>
    <property type="evidence" value="ECO:0007669"/>
    <property type="project" value="InterPro"/>
</dbReference>
<evidence type="ECO:0000256" key="8">
    <source>
        <dbReference type="SAM" id="SignalP"/>
    </source>
</evidence>
<dbReference type="Ensembl" id="ENSPSMT00000027923.1">
    <property type="protein sequence ID" value="ENSPSMP00000024061.1"/>
    <property type="gene ID" value="ENSPSMG00000016972.1"/>
</dbReference>
<evidence type="ECO:0000256" key="2">
    <source>
        <dbReference type="ARBA" id="ARBA00004496"/>
    </source>
</evidence>
<feature type="chain" id="PRO_5034192794" evidence="8">
    <location>
        <begin position="18"/>
        <end position="1099"/>
    </location>
</feature>
<dbReference type="Pfam" id="PF25795">
    <property type="entry name" value="TPR_XPO7"/>
    <property type="match status" value="1"/>
</dbReference>
<dbReference type="PANTHER" id="PTHR12596:SF8">
    <property type="entry name" value="RAN-BINDING PROTEIN 17"/>
    <property type="match status" value="1"/>
</dbReference>
<evidence type="ECO:0000256" key="7">
    <source>
        <dbReference type="ARBA" id="ARBA00023242"/>
    </source>
</evidence>
<keyword evidence="7" id="KW-0539">Nucleus</keyword>